<feature type="domain" description="Bacteriophage T5 Orf172 DNA-binding" evidence="2">
    <location>
        <begin position="869"/>
        <end position="959"/>
    </location>
</feature>
<feature type="region of interest" description="Disordered" evidence="1">
    <location>
        <begin position="504"/>
        <end position="539"/>
    </location>
</feature>
<dbReference type="Pfam" id="PF10544">
    <property type="entry name" value="T5orf172"/>
    <property type="match status" value="1"/>
</dbReference>
<evidence type="ECO:0000313" key="3">
    <source>
        <dbReference type="EMBL" id="KAJ7756549.1"/>
    </source>
</evidence>
<feature type="compositionally biased region" description="Acidic residues" evidence="1">
    <location>
        <begin position="508"/>
        <end position="521"/>
    </location>
</feature>
<proteinExistence type="predicted"/>
<dbReference type="AlphaFoldDB" id="A0AAD7J565"/>
<evidence type="ECO:0000256" key="1">
    <source>
        <dbReference type="SAM" id="MobiDB-lite"/>
    </source>
</evidence>
<sequence length="1019" mass="109440">MSLLIDGIITSNIGRSSGSQTQISASFIQAALPNRNPNSLFAITLRTQDSTPFTVRLACQLSAWIGPDIVLALDWKASVRECMLGFGLNVPPSFDAATLITSGVHDVGVSAPGVELPINPVLNHVINPVVCGIVPSMHLPRDYVGPSLSNIPNMSSLTESGPNRPDFFGRELVEALLVSPDIIQLGENVAETCKIGNIFRRAQTAGEIIAFGPAGSVAETSRFGIGFGQDETNAFRPTEISASAESIAFRMAETNLQLSGGSAAAQRRAALPQRTDHAALTADNVGTFRPSLAPVPTAGVLTPVDPTSPKPIPQGGGIFRPASAVAAPFTCACSDMLVSDDTSVAVSARSDASSAPGPPLPLPLLDSRLPDAERESEEGIVLGMIGENKEDRPRAVVGDAGGENSARDPHPVRFPVLREDAKVWWPRGFGGGALDVGFLDHTEPAQSGKGGRFLCLSFRERVQDVLPANLARDSPELALVLEALADLCFAVACGVVDARDYVGGEPDGVVEERDDEDEEEVAKDKDAGKPGESTASNLRGCPTVDLRSCASTCIASTSGRFGDPPVVPTIPPRPGNALALALASPKIHSAPSSNWIPNSSTRSLDPALGSSITATASSCAREKRPFLAPAAPVALGSSSESGWSGGRLLRGVKRNSLVRKGYKTCGEREKQVLCLATPITLTEEVHPANGPVTNDGVTLHPQTRLNPFKSLLSRAVEVLRRAALPQRTDHAALTRQLTWLFFPHPSAVVILPTAAAALLFSLLELITQTHFLSSPSPERLYHHPTTMARCHPHRSSSPNSSFLQRLRALRCTSVANSCNKMADDFNRILVALARRRYKREGWGGLYITSRVDKRIQNAYDAGQISLETYLDHLEVKVGHSYNVEKRRRQYKKCARQQVLIWHYHFAADRRILAERLIHLALDAIGAERAIRPCPGCKTSHVEYYKFRSVGSFERLDHIITSVLKHLGQRGVRARLVDDALGGGIREGEAEVDGLGVVYNFVLKSGLIVAKEAVEEKEHL</sequence>
<accession>A0AAD7J565</accession>
<dbReference type="Proteomes" id="UP001215598">
    <property type="component" value="Unassembled WGS sequence"/>
</dbReference>
<comment type="caution">
    <text evidence="3">The sequence shown here is derived from an EMBL/GenBank/DDBJ whole genome shotgun (WGS) entry which is preliminary data.</text>
</comment>
<gene>
    <name evidence="3" type="ORF">B0H16DRAFT_1825860</name>
</gene>
<evidence type="ECO:0000259" key="2">
    <source>
        <dbReference type="Pfam" id="PF10544"/>
    </source>
</evidence>
<reference evidence="3" key="1">
    <citation type="submission" date="2023-03" db="EMBL/GenBank/DDBJ databases">
        <title>Massive genome expansion in bonnet fungi (Mycena s.s.) driven by repeated elements and novel gene families across ecological guilds.</title>
        <authorList>
            <consortium name="Lawrence Berkeley National Laboratory"/>
            <person name="Harder C.B."/>
            <person name="Miyauchi S."/>
            <person name="Viragh M."/>
            <person name="Kuo A."/>
            <person name="Thoen E."/>
            <person name="Andreopoulos B."/>
            <person name="Lu D."/>
            <person name="Skrede I."/>
            <person name="Drula E."/>
            <person name="Henrissat B."/>
            <person name="Morin E."/>
            <person name="Kohler A."/>
            <person name="Barry K."/>
            <person name="LaButti K."/>
            <person name="Morin E."/>
            <person name="Salamov A."/>
            <person name="Lipzen A."/>
            <person name="Mereny Z."/>
            <person name="Hegedus B."/>
            <person name="Baldrian P."/>
            <person name="Stursova M."/>
            <person name="Weitz H."/>
            <person name="Taylor A."/>
            <person name="Grigoriev I.V."/>
            <person name="Nagy L.G."/>
            <person name="Martin F."/>
            <person name="Kauserud H."/>
        </authorList>
    </citation>
    <scope>NUCLEOTIDE SEQUENCE</scope>
    <source>
        <strain evidence="3">CBHHK182m</strain>
    </source>
</reference>
<name>A0AAD7J565_9AGAR</name>
<protein>
    <recommendedName>
        <fullName evidence="2">Bacteriophage T5 Orf172 DNA-binding domain-containing protein</fullName>
    </recommendedName>
</protein>
<dbReference type="EMBL" id="JARKIB010000046">
    <property type="protein sequence ID" value="KAJ7756549.1"/>
    <property type="molecule type" value="Genomic_DNA"/>
</dbReference>
<keyword evidence="4" id="KW-1185">Reference proteome</keyword>
<evidence type="ECO:0000313" key="4">
    <source>
        <dbReference type="Proteomes" id="UP001215598"/>
    </source>
</evidence>
<dbReference type="InterPro" id="IPR018306">
    <property type="entry name" value="Phage_T5_Orf172_DNA-bd"/>
</dbReference>
<organism evidence="3 4">
    <name type="scientific">Mycena metata</name>
    <dbReference type="NCBI Taxonomy" id="1033252"/>
    <lineage>
        <taxon>Eukaryota</taxon>
        <taxon>Fungi</taxon>
        <taxon>Dikarya</taxon>
        <taxon>Basidiomycota</taxon>
        <taxon>Agaricomycotina</taxon>
        <taxon>Agaricomycetes</taxon>
        <taxon>Agaricomycetidae</taxon>
        <taxon>Agaricales</taxon>
        <taxon>Marasmiineae</taxon>
        <taxon>Mycenaceae</taxon>
        <taxon>Mycena</taxon>
    </lineage>
</organism>